<keyword evidence="4" id="KW-0689">Ribosomal protein</keyword>
<evidence type="ECO:0000256" key="2">
    <source>
        <dbReference type="ARBA" id="ARBA00010919"/>
    </source>
</evidence>
<comment type="cofactor">
    <cofactor evidence="1">
        <name>Zn(2+)</name>
        <dbReference type="ChEBI" id="CHEBI:29105"/>
    </cofactor>
</comment>
<dbReference type="AlphaFoldDB" id="Q5MBV8"/>
<evidence type="ECO:0000313" key="6">
    <source>
        <dbReference type="EMBL" id="AAW28817.1"/>
    </source>
</evidence>
<dbReference type="GO" id="GO:0003735">
    <property type="term" value="F:structural constituent of ribosome"/>
    <property type="evidence" value="ECO:0007669"/>
    <property type="project" value="InterPro"/>
</dbReference>
<dbReference type="InterPro" id="IPR000592">
    <property type="entry name" value="Ribosomal_eS27"/>
</dbReference>
<keyword evidence="3" id="KW-0862">Zinc</keyword>
<evidence type="ECO:0000256" key="4">
    <source>
        <dbReference type="ARBA" id="ARBA00022980"/>
    </source>
</evidence>
<proteinExistence type="evidence at transcript level"/>
<protein>
    <submittedName>
        <fullName evidence="6">Parcxpwfx01</fullName>
    </submittedName>
</protein>
<dbReference type="GO" id="GO:0006412">
    <property type="term" value="P:translation"/>
    <property type="evidence" value="ECO:0007669"/>
    <property type="project" value="InterPro"/>
</dbReference>
<dbReference type="Pfam" id="PF01667">
    <property type="entry name" value="Ribosomal_S27e"/>
    <property type="match status" value="1"/>
</dbReference>
<comment type="similarity">
    <text evidence="2">Belongs to the eukaryotic ribosomal protein eS27 family.</text>
</comment>
<dbReference type="GO" id="GO:0005840">
    <property type="term" value="C:ribosome"/>
    <property type="evidence" value="ECO:0007669"/>
    <property type="project" value="UniProtKB-KW"/>
</dbReference>
<evidence type="ECO:0000256" key="3">
    <source>
        <dbReference type="ARBA" id="ARBA00022833"/>
    </source>
</evidence>
<reference evidence="6" key="1">
    <citation type="submission" date="2004-11" db="EMBL/GenBank/DDBJ databases">
        <title>Immunological screening of Periplaneta americana cDNA expression libraries with serum immuned by the soluble protein antigens derived from Periplaneta fuliginosa.</title>
        <authorList>
            <person name="Xu S."/>
            <person name="Wang S."/>
            <person name="Wu S."/>
        </authorList>
    </citation>
    <scope>NUCLEOTIDE SEQUENCE</scope>
</reference>
<dbReference type="PANTHER" id="PTHR11594">
    <property type="entry name" value="40S RIBOSOMAL PROTEIN S27"/>
    <property type="match status" value="1"/>
</dbReference>
<sequence>MDVKCSSCYNITIVYSHAQRVVVCDNCNAILCTPTGGKARISYGCHIRQKK</sequence>
<keyword evidence="5" id="KW-0687">Ribonucleoprotein</keyword>
<name>Q5MBV8_PERAM</name>
<dbReference type="InterPro" id="IPR023407">
    <property type="entry name" value="Ribosomal_eS27_Zn-bd_dom_sf"/>
</dbReference>
<dbReference type="GO" id="GO:1990904">
    <property type="term" value="C:ribonucleoprotein complex"/>
    <property type="evidence" value="ECO:0007669"/>
    <property type="project" value="UniProtKB-KW"/>
</dbReference>
<dbReference type="InterPro" id="IPR011332">
    <property type="entry name" value="Ribosomal_zn-bd"/>
</dbReference>
<dbReference type="Gene3D" id="2.20.25.100">
    <property type="entry name" value="Zn-binding ribosomal proteins"/>
    <property type="match status" value="1"/>
</dbReference>
<organism evidence="6">
    <name type="scientific">Periplaneta americana</name>
    <name type="common">American cockroach</name>
    <name type="synonym">Blatta americana</name>
    <dbReference type="NCBI Taxonomy" id="6978"/>
    <lineage>
        <taxon>Eukaryota</taxon>
        <taxon>Metazoa</taxon>
        <taxon>Ecdysozoa</taxon>
        <taxon>Arthropoda</taxon>
        <taxon>Hexapoda</taxon>
        <taxon>Insecta</taxon>
        <taxon>Pterygota</taxon>
        <taxon>Neoptera</taxon>
        <taxon>Polyneoptera</taxon>
        <taxon>Dictyoptera</taxon>
        <taxon>Blattodea</taxon>
        <taxon>Blattoidea</taxon>
        <taxon>Blattidae</taxon>
        <taxon>Blattinae</taxon>
        <taxon>Periplaneta</taxon>
    </lineage>
</organism>
<evidence type="ECO:0000256" key="5">
    <source>
        <dbReference type="ARBA" id="ARBA00023274"/>
    </source>
</evidence>
<accession>Q5MBV8</accession>
<dbReference type="EMBL" id="AY838800">
    <property type="protein sequence ID" value="AAW28817.1"/>
    <property type="molecule type" value="mRNA"/>
</dbReference>
<evidence type="ECO:0000256" key="1">
    <source>
        <dbReference type="ARBA" id="ARBA00001947"/>
    </source>
</evidence>
<dbReference type="SUPFAM" id="SSF57829">
    <property type="entry name" value="Zn-binding ribosomal proteins"/>
    <property type="match status" value="1"/>
</dbReference>